<organism evidence="4 5">
    <name type="scientific">Aquiflexum gelatinilyticum</name>
    <dbReference type="NCBI Taxonomy" id="2961943"/>
    <lineage>
        <taxon>Bacteria</taxon>
        <taxon>Pseudomonadati</taxon>
        <taxon>Bacteroidota</taxon>
        <taxon>Cytophagia</taxon>
        <taxon>Cytophagales</taxon>
        <taxon>Cyclobacteriaceae</taxon>
        <taxon>Aquiflexum</taxon>
    </lineage>
</organism>
<dbReference type="PANTHER" id="PTHR43046:SF14">
    <property type="entry name" value="MUTT_NUDIX FAMILY PROTEIN"/>
    <property type="match status" value="1"/>
</dbReference>
<dbReference type="SUPFAM" id="SSF55811">
    <property type="entry name" value="Nudix"/>
    <property type="match status" value="1"/>
</dbReference>
<protein>
    <submittedName>
        <fullName evidence="4">NUDIX hydrolase</fullName>
    </submittedName>
</protein>
<dbReference type="Proteomes" id="UP001142175">
    <property type="component" value="Unassembled WGS sequence"/>
</dbReference>
<dbReference type="Gene3D" id="3.90.79.10">
    <property type="entry name" value="Nucleoside Triphosphate Pyrophosphohydrolase"/>
    <property type="match status" value="1"/>
</dbReference>
<keyword evidence="5" id="KW-1185">Reference proteome</keyword>
<evidence type="ECO:0000256" key="1">
    <source>
        <dbReference type="ARBA" id="ARBA00001946"/>
    </source>
</evidence>
<dbReference type="PANTHER" id="PTHR43046">
    <property type="entry name" value="GDP-MANNOSE MANNOSYL HYDROLASE"/>
    <property type="match status" value="1"/>
</dbReference>
<reference evidence="4" key="1">
    <citation type="submission" date="2022-08" db="EMBL/GenBank/DDBJ databases">
        <authorList>
            <person name="Zhang D."/>
        </authorList>
    </citation>
    <scope>NUCLEOTIDE SEQUENCE</scope>
    <source>
        <strain evidence="4">XJ19-11</strain>
    </source>
</reference>
<evidence type="ECO:0000256" key="2">
    <source>
        <dbReference type="ARBA" id="ARBA00022801"/>
    </source>
</evidence>
<evidence type="ECO:0000259" key="3">
    <source>
        <dbReference type="PROSITE" id="PS51462"/>
    </source>
</evidence>
<sequence>MTISEKEVHEKFGGRLRTRVNGVLIHDEKILMIKHDMGNGKYFWNVPGGGMKYGSSSSENLKREFLEETGIEISVENFLCNYEYLNPPLHAVELYFEVRQTGGKLIIGKDPELPNDKQLITEIQFLDIDILSSIKNEEKHRLFWGIKSVNDARLWKGYFNFENNSIK</sequence>
<comment type="caution">
    <text evidence="4">The sequence shown here is derived from an EMBL/GenBank/DDBJ whole genome shotgun (WGS) entry which is preliminary data.</text>
</comment>
<dbReference type="AlphaFoldDB" id="A0A9X2P8I3"/>
<keyword evidence="2 4" id="KW-0378">Hydrolase</keyword>
<name>A0A9X2P8I3_9BACT</name>
<accession>A0A9X2P8I3</accession>
<comment type="cofactor">
    <cofactor evidence="1">
        <name>Mg(2+)</name>
        <dbReference type="ChEBI" id="CHEBI:18420"/>
    </cofactor>
</comment>
<dbReference type="CDD" id="cd18880">
    <property type="entry name" value="NUDIX_ADPRase"/>
    <property type="match status" value="1"/>
</dbReference>
<dbReference type="RefSeq" id="WP_258421940.1">
    <property type="nucleotide sequence ID" value="NZ_JANSUY010000001.1"/>
</dbReference>
<dbReference type="PROSITE" id="PS51462">
    <property type="entry name" value="NUDIX"/>
    <property type="match status" value="1"/>
</dbReference>
<proteinExistence type="predicted"/>
<dbReference type="InterPro" id="IPR015797">
    <property type="entry name" value="NUDIX_hydrolase-like_dom_sf"/>
</dbReference>
<gene>
    <name evidence="4" type="ORF">NU887_03400</name>
</gene>
<dbReference type="Pfam" id="PF00293">
    <property type="entry name" value="NUDIX"/>
    <property type="match status" value="1"/>
</dbReference>
<evidence type="ECO:0000313" key="4">
    <source>
        <dbReference type="EMBL" id="MCR9014065.1"/>
    </source>
</evidence>
<dbReference type="GO" id="GO:0016787">
    <property type="term" value="F:hydrolase activity"/>
    <property type="evidence" value="ECO:0007669"/>
    <property type="project" value="UniProtKB-KW"/>
</dbReference>
<dbReference type="InterPro" id="IPR000086">
    <property type="entry name" value="NUDIX_hydrolase_dom"/>
</dbReference>
<evidence type="ECO:0000313" key="5">
    <source>
        <dbReference type="Proteomes" id="UP001142175"/>
    </source>
</evidence>
<dbReference type="EMBL" id="JANSUY010000001">
    <property type="protein sequence ID" value="MCR9014065.1"/>
    <property type="molecule type" value="Genomic_DNA"/>
</dbReference>
<feature type="domain" description="Nudix hydrolase" evidence="3">
    <location>
        <begin position="15"/>
        <end position="147"/>
    </location>
</feature>